<proteinExistence type="predicted"/>
<dbReference type="Proteomes" id="UP000283569">
    <property type="component" value="Unassembled WGS sequence"/>
</dbReference>
<reference evidence="1 2" key="1">
    <citation type="journal article" date="2018" name="Sci. Rep.">
        <title>Characterisation of pathogen-specific regions and novel effector candidates in Fusarium oxysporum f. sp. cepae.</title>
        <authorList>
            <person name="Armitage A.D."/>
            <person name="Taylor A."/>
            <person name="Sobczyk M.K."/>
            <person name="Baxter L."/>
            <person name="Greenfield B.P."/>
            <person name="Bates H.J."/>
            <person name="Wilson F."/>
            <person name="Jackson A.C."/>
            <person name="Ott S."/>
            <person name="Harrison R.J."/>
            <person name="Clarkson J.P."/>
        </authorList>
    </citation>
    <scope>NUCLEOTIDE SEQUENCE [LARGE SCALE GENOMIC DNA]</scope>
    <source>
        <strain evidence="1 2">Fp_A8</strain>
    </source>
</reference>
<name>A0A420T563_GIBIN</name>
<comment type="caution">
    <text evidence="1">The sequence shown here is derived from an EMBL/GenBank/DDBJ whole genome shotgun (WGS) entry which is preliminary data.</text>
</comment>
<protein>
    <submittedName>
        <fullName evidence="1">Uncharacterized protein</fullName>
    </submittedName>
</protein>
<gene>
    <name evidence="1" type="ORF">BFJ72_g8268</name>
</gene>
<evidence type="ECO:0000313" key="2">
    <source>
        <dbReference type="Proteomes" id="UP000283569"/>
    </source>
</evidence>
<accession>A0A420T563</accession>
<organism evidence="1 2">
    <name type="scientific">Gibberella intermedia</name>
    <name type="common">Bulb rot disease fungus</name>
    <name type="synonym">Fusarium proliferatum</name>
    <dbReference type="NCBI Taxonomy" id="948311"/>
    <lineage>
        <taxon>Eukaryota</taxon>
        <taxon>Fungi</taxon>
        <taxon>Dikarya</taxon>
        <taxon>Ascomycota</taxon>
        <taxon>Pezizomycotina</taxon>
        <taxon>Sordariomycetes</taxon>
        <taxon>Hypocreomycetidae</taxon>
        <taxon>Hypocreales</taxon>
        <taxon>Nectriaceae</taxon>
        <taxon>Fusarium</taxon>
        <taxon>Fusarium fujikuroi species complex</taxon>
    </lineage>
</organism>
<sequence>MEGVDFELLLGNGSAQLVDLNLPVFSESLIICSNLKRRHDEVNPRDEFGESPAATRTTTLGFRLALIESERICKTCRPEFESRKRTGISLDCKLAARTDQDWMYCSACEVEHLTLCFLSEEILKQSDRVCKARTGYVRICAHEVLTWDEMKAGLGDTNDFWTKFTKKCKHPSHKIHQVYPKDDLILPTALAERTRDYYYLTLSAGIHTKSYDEAYHQDDRMNDYIEYRNHMLPLGMMQMAREFNGKSPRIHCEKMAGQTADMSWEDCPVDYECCRIYHRRSISPRAQSLDLPGHSWYHAISPESYSYAGRCGVPETCSDPSCRNYYSSGIPYWHDDHGRRYLQADYTDFENSNPLWRKKKKEDSVI</sequence>
<dbReference type="EMBL" id="MRDB01000028">
    <property type="protein sequence ID" value="RKL36719.1"/>
    <property type="molecule type" value="Genomic_DNA"/>
</dbReference>
<evidence type="ECO:0000313" key="1">
    <source>
        <dbReference type="EMBL" id="RKL36719.1"/>
    </source>
</evidence>
<dbReference type="AlphaFoldDB" id="A0A420T563"/>